<dbReference type="InterPro" id="IPR045085">
    <property type="entry name" value="HLD_clamp_pol_III_gamma_tau"/>
</dbReference>
<dbReference type="EC" id="2.7.7.7" evidence="11"/>
<dbReference type="PANTHER" id="PTHR11669">
    <property type="entry name" value="REPLICATION FACTOR C / DNA POLYMERASE III GAMMA-TAU SUBUNIT"/>
    <property type="match status" value="1"/>
</dbReference>
<dbReference type="InterPro" id="IPR005790">
    <property type="entry name" value="DNA_polIII_delta"/>
</dbReference>
<comment type="function">
    <text evidence="11">DNA polymerase III is a complex, multichain enzyme responsible for most of the replicative synthesis in bacteria. This DNA polymerase also exhibits 3' to 5' exonuclease activity.</text>
</comment>
<evidence type="ECO:0000313" key="14">
    <source>
        <dbReference type="Proteomes" id="UP001576774"/>
    </source>
</evidence>
<dbReference type="NCBIfam" id="TIGR02397">
    <property type="entry name" value="dnaX_nterm"/>
    <property type="match status" value="1"/>
</dbReference>
<evidence type="ECO:0000256" key="8">
    <source>
        <dbReference type="ARBA" id="ARBA00022840"/>
    </source>
</evidence>
<evidence type="ECO:0000256" key="9">
    <source>
        <dbReference type="ARBA" id="ARBA00022932"/>
    </source>
</evidence>
<evidence type="ECO:0000256" key="11">
    <source>
        <dbReference type="RuleBase" id="RU364063"/>
    </source>
</evidence>
<dbReference type="InterPro" id="IPR050238">
    <property type="entry name" value="DNA_Rep/Repair_Clamp_Loader"/>
</dbReference>
<dbReference type="InterPro" id="IPR012763">
    <property type="entry name" value="DNA_pol_III_sug/sutau_N"/>
</dbReference>
<dbReference type="CDD" id="cd00009">
    <property type="entry name" value="AAA"/>
    <property type="match status" value="1"/>
</dbReference>
<reference evidence="13 14" key="1">
    <citation type="submission" date="2024-09" db="EMBL/GenBank/DDBJ databases">
        <title>Floridaenema gen nov. (Aerosakkonemataceae, Aerosakkonematales ord. nov., Cyanobacteria) from benthic tropical and subtropical fresh waters, with the description of four new species.</title>
        <authorList>
            <person name="Moretto J.A."/>
            <person name="Berthold D.E."/>
            <person name="Lefler F.W."/>
            <person name="Huang I.-S."/>
            <person name="Laughinghouse H. IV."/>
        </authorList>
    </citation>
    <scope>NUCLEOTIDE SEQUENCE [LARGE SCALE GENOMIC DNA]</scope>
    <source>
        <strain evidence="13 14">BLCC-F46</strain>
    </source>
</reference>
<name>A0ABV4XF76_9CYAN</name>
<dbReference type="InterPro" id="IPR027417">
    <property type="entry name" value="P-loop_NTPase"/>
</dbReference>
<dbReference type="NCBIfam" id="TIGR01128">
    <property type="entry name" value="holA"/>
    <property type="match status" value="1"/>
</dbReference>
<dbReference type="InterPro" id="IPR022754">
    <property type="entry name" value="DNA_pol_III_gamma-3"/>
</dbReference>
<organism evidence="13 14">
    <name type="scientific">Floridaenema aerugineum BLCC-F46</name>
    <dbReference type="NCBI Taxonomy" id="3153654"/>
    <lineage>
        <taxon>Bacteria</taxon>
        <taxon>Bacillati</taxon>
        <taxon>Cyanobacteriota</taxon>
        <taxon>Cyanophyceae</taxon>
        <taxon>Oscillatoriophycideae</taxon>
        <taxon>Aerosakkonematales</taxon>
        <taxon>Aerosakkonemataceae</taxon>
        <taxon>Floridanema</taxon>
        <taxon>Floridanema aerugineum</taxon>
    </lineage>
</organism>
<keyword evidence="8 11" id="KW-0067">ATP-binding</keyword>
<dbReference type="Pfam" id="PF12169">
    <property type="entry name" value="DNA_pol3_gamma3"/>
    <property type="match status" value="1"/>
</dbReference>
<evidence type="ECO:0000256" key="6">
    <source>
        <dbReference type="ARBA" id="ARBA00022741"/>
    </source>
</evidence>
<dbReference type="Pfam" id="PF13177">
    <property type="entry name" value="DNA_pol3_delta2"/>
    <property type="match status" value="1"/>
</dbReference>
<dbReference type="SUPFAM" id="SSF52540">
    <property type="entry name" value="P-loop containing nucleoside triphosphate hydrolases"/>
    <property type="match status" value="1"/>
</dbReference>
<evidence type="ECO:0000256" key="3">
    <source>
        <dbReference type="ARBA" id="ARBA00022695"/>
    </source>
</evidence>
<evidence type="ECO:0000256" key="10">
    <source>
        <dbReference type="ARBA" id="ARBA00049244"/>
    </source>
</evidence>
<keyword evidence="3 11" id="KW-0548">Nucleotidyltransferase</keyword>
<dbReference type="RefSeq" id="WP_413274016.1">
    <property type="nucleotide sequence ID" value="NZ_JBHFNQ010000214.1"/>
</dbReference>
<proteinExistence type="inferred from homology"/>
<dbReference type="Gene3D" id="1.20.272.10">
    <property type="match status" value="1"/>
</dbReference>
<dbReference type="Proteomes" id="UP001576774">
    <property type="component" value="Unassembled WGS sequence"/>
</dbReference>
<dbReference type="SUPFAM" id="SSF48019">
    <property type="entry name" value="post-AAA+ oligomerization domain-like"/>
    <property type="match status" value="1"/>
</dbReference>
<evidence type="ECO:0000259" key="12">
    <source>
        <dbReference type="SMART" id="SM00382"/>
    </source>
</evidence>
<evidence type="ECO:0000256" key="7">
    <source>
        <dbReference type="ARBA" id="ARBA00022833"/>
    </source>
</evidence>
<dbReference type="EMBL" id="JBHFNQ010000214">
    <property type="protein sequence ID" value="MFB2881022.1"/>
    <property type="molecule type" value="Genomic_DNA"/>
</dbReference>
<gene>
    <name evidence="11 13" type="primary">dnaX</name>
    <name evidence="13" type="ORF">ACE1CC_29580</name>
</gene>
<evidence type="ECO:0000256" key="1">
    <source>
        <dbReference type="ARBA" id="ARBA00006360"/>
    </source>
</evidence>
<comment type="catalytic activity">
    <reaction evidence="10 11">
        <text>DNA(n) + a 2'-deoxyribonucleoside 5'-triphosphate = DNA(n+1) + diphosphate</text>
        <dbReference type="Rhea" id="RHEA:22508"/>
        <dbReference type="Rhea" id="RHEA-COMP:17339"/>
        <dbReference type="Rhea" id="RHEA-COMP:17340"/>
        <dbReference type="ChEBI" id="CHEBI:33019"/>
        <dbReference type="ChEBI" id="CHEBI:61560"/>
        <dbReference type="ChEBI" id="CHEBI:173112"/>
        <dbReference type="EC" id="2.7.7.7"/>
    </reaction>
</comment>
<dbReference type="InterPro" id="IPR003593">
    <property type="entry name" value="AAA+_ATPase"/>
</dbReference>
<keyword evidence="9 11" id="KW-0239">DNA-directed DNA polymerase</keyword>
<comment type="similarity">
    <text evidence="1 11">Belongs to the DnaX/STICHEL family.</text>
</comment>
<keyword evidence="14" id="KW-1185">Reference proteome</keyword>
<feature type="domain" description="AAA+ ATPase" evidence="12">
    <location>
        <begin position="36"/>
        <end position="179"/>
    </location>
</feature>
<sequence length="462" mass="50318">MHQPLSLKYRPKNLASLVGQEPIKIALTNAVTSAKIAPAYLFTGPRGTGKTSTARILAKSLNCLNSSVTTANPCQKCASCKAIDAGNSLDVSEIDAASHNGVEDARELIERSNFAPAMSRYRIFVLDECHQLSSSAQNALLKCIEEPPSHVVFILCTTEAHKVLPTISSRCQTFNFKALSMEAIVAQLSRVAVQESIAITEEANKLIARHSEGGLRDALQLLSQLSLMGEQITPERVVEVSGGIRSHDLATIVKAICAGDVLTVLQSARTLIDSGKTPKLILSSLLAVYRDLLIVKSVPKSENVVVGTLNYSQLRQVANRLDFPSIDAALMQLQKSESQLRVTTNGATWLEVCLLNLIHNNQRQPLRELPESQEQHNRNGNGKAEKLSSVWMKVVEATKPANRSLLSRATLISLNESNCVLAVPTSDVKRFQNNVALVERIVSRVLGYSVTIAIEQRKELSA</sequence>
<keyword evidence="5" id="KW-0479">Metal-binding</keyword>
<dbReference type="Gene3D" id="3.40.50.300">
    <property type="entry name" value="P-loop containing nucleotide triphosphate hydrolases"/>
    <property type="match status" value="1"/>
</dbReference>
<comment type="caution">
    <text evidence="13">The sequence shown here is derived from an EMBL/GenBank/DDBJ whole genome shotgun (WGS) entry which is preliminary data.</text>
</comment>
<evidence type="ECO:0000256" key="2">
    <source>
        <dbReference type="ARBA" id="ARBA00022679"/>
    </source>
</evidence>
<dbReference type="InterPro" id="IPR008921">
    <property type="entry name" value="DNA_pol3_clamp-load_cplx_C"/>
</dbReference>
<dbReference type="GO" id="GO:0003887">
    <property type="term" value="F:DNA-directed DNA polymerase activity"/>
    <property type="evidence" value="ECO:0007669"/>
    <property type="project" value="UniProtKB-EC"/>
</dbReference>
<dbReference type="PANTHER" id="PTHR11669:SF0">
    <property type="entry name" value="PROTEIN STICHEL-LIKE 2"/>
    <property type="match status" value="1"/>
</dbReference>
<keyword evidence="2 11" id="KW-0808">Transferase</keyword>
<comment type="subunit">
    <text evidence="11">DNA polymerase III contains a core (composed of alpha, epsilon and theta chains) that associates with a tau subunit. This core dimerizes to form the POLIII' complex. PolIII' associates with the gamma complex (composed of gamma, delta, delta', psi and chi chains) and with the beta chain to form the complete DNA polymerase III complex.</text>
</comment>
<dbReference type="Pfam" id="PF22608">
    <property type="entry name" value="DNAX_ATPase_lid"/>
    <property type="match status" value="1"/>
</dbReference>
<evidence type="ECO:0000313" key="13">
    <source>
        <dbReference type="EMBL" id="MFB2881022.1"/>
    </source>
</evidence>
<evidence type="ECO:0000256" key="5">
    <source>
        <dbReference type="ARBA" id="ARBA00022723"/>
    </source>
</evidence>
<keyword evidence="4 11" id="KW-0235">DNA replication</keyword>
<keyword evidence="6 11" id="KW-0547">Nucleotide-binding</keyword>
<dbReference type="Gene3D" id="1.10.8.60">
    <property type="match status" value="1"/>
</dbReference>
<dbReference type="SMART" id="SM00382">
    <property type="entry name" value="AAA"/>
    <property type="match status" value="1"/>
</dbReference>
<evidence type="ECO:0000256" key="4">
    <source>
        <dbReference type="ARBA" id="ARBA00022705"/>
    </source>
</evidence>
<protein>
    <recommendedName>
        <fullName evidence="11">DNA polymerase III subunit gamma/tau</fullName>
        <ecNumber evidence="11">2.7.7.7</ecNumber>
    </recommendedName>
</protein>
<keyword evidence="7" id="KW-0862">Zinc</keyword>
<accession>A0ABV4XF76</accession>